<proteinExistence type="predicted"/>
<sequence>MPSLAAFAGPYLNGVSMREEIMDFDDKDAADGRHEGARNPAGGLLAMFNAVELYEFYVRQKGKGAQLLNIMSFQGAKFPCTVGIVIGSHNSGIEPFFQSEDGVPRDEHVYFVYGMPGDFLNPAIQPIAELCVSGAFSLSNPFDPKFVNGASHQASQGRSDAAIDVPVLYKKKDGRLVKVGPVTFPFDILRADERTHSPLFDRIVELAGLNAMCEIFEGGLRDFHGLPVAMRRAGGDIDSRNYESYSEYLDLLRGHVNVALRSFLDAHKNGFTYENVVRIVRALSLPVELGKLPFAVSRWPQILDTHQLSADEQARQFEIEMIRLASQSSD</sequence>
<organism evidence="1 2">
    <name type="scientific">Phyllobacterium phragmitis</name>
    <dbReference type="NCBI Taxonomy" id="2670329"/>
    <lineage>
        <taxon>Bacteria</taxon>
        <taxon>Pseudomonadati</taxon>
        <taxon>Pseudomonadota</taxon>
        <taxon>Alphaproteobacteria</taxon>
        <taxon>Hyphomicrobiales</taxon>
        <taxon>Phyllobacteriaceae</taxon>
        <taxon>Phyllobacterium</taxon>
    </lineage>
</organism>
<reference evidence="1 2" key="1">
    <citation type="submission" date="2018-02" db="EMBL/GenBank/DDBJ databases">
        <title>The draft genome of Phyllobacterium sp. 1N-3.</title>
        <authorList>
            <person name="Liu L."/>
            <person name="Li L."/>
            <person name="Zhang X."/>
            <person name="Wang T."/>
            <person name="Liang L."/>
        </authorList>
    </citation>
    <scope>NUCLEOTIDE SEQUENCE [LARGE SCALE GENOMIC DNA]</scope>
    <source>
        <strain evidence="1 2">1N-3</strain>
    </source>
</reference>
<protein>
    <submittedName>
        <fullName evidence="1">Uncharacterized protein</fullName>
    </submittedName>
</protein>
<comment type="caution">
    <text evidence="1">The sequence shown here is derived from an EMBL/GenBank/DDBJ whole genome shotgun (WGS) entry which is preliminary data.</text>
</comment>
<dbReference type="EMBL" id="PVBR01000024">
    <property type="protein sequence ID" value="PRD41161.1"/>
    <property type="molecule type" value="Genomic_DNA"/>
</dbReference>
<dbReference type="Proteomes" id="UP000239434">
    <property type="component" value="Unassembled WGS sequence"/>
</dbReference>
<dbReference type="AlphaFoldDB" id="A0A2S9IKV5"/>
<accession>A0A2S9IKV5</accession>
<keyword evidence="2" id="KW-1185">Reference proteome</keyword>
<evidence type="ECO:0000313" key="1">
    <source>
        <dbReference type="EMBL" id="PRD41161.1"/>
    </source>
</evidence>
<gene>
    <name evidence="1" type="ORF">C5748_23250</name>
</gene>
<evidence type="ECO:0000313" key="2">
    <source>
        <dbReference type="Proteomes" id="UP000239434"/>
    </source>
</evidence>
<dbReference type="RefSeq" id="WP_105744807.1">
    <property type="nucleotide sequence ID" value="NZ_PVBR01000024.1"/>
</dbReference>
<name>A0A2S9IKV5_9HYPH</name>